<feature type="compositionally biased region" description="Basic and acidic residues" evidence="1">
    <location>
        <begin position="146"/>
        <end position="174"/>
    </location>
</feature>
<dbReference type="PANTHER" id="PTHR13246">
    <property type="entry name" value="ENDO BETA N-ACETYLGLUCOSAMINIDASE"/>
    <property type="match status" value="1"/>
</dbReference>
<dbReference type="GO" id="GO:0005829">
    <property type="term" value="C:cytosol"/>
    <property type="evidence" value="ECO:0007669"/>
    <property type="project" value="UniProtKB-SubCell"/>
</dbReference>
<dbReference type="Pfam" id="PF02840">
    <property type="entry name" value="Prp18"/>
    <property type="match status" value="1"/>
</dbReference>
<sequence length="943" mass="105016">MDSLKALLDKKRKAAQTEFGGRKFVKRSEIEELRLRQLRTEEAQEAQEKELKRKQSAEGLLRSDISQAARAEEVLPREEVIRRLRLLRQPVTLFGEDDADRLARLRKAQEEYELDDEHLHEGQQGNLLLLLEREAKASKRSGKAAPAKDQDRDNDKAASKDRLKRDTEAVKEDAPPSVSKDAALQQEMQDGAASPSESDGEEGETARAFRLAAQRLKEQREEEQMCVEDRIYKYLRHWTEEWRQDMDRRSDADKASASGHQATLRFEQTMLFFKPLLKQLKRREVVGEMRAGLWLIVQAIKERNYLQAYDIYMRVSIGNSAWPIGVTSVGIHERSAREKISHVMNGAAHIMNDEATRKYLQALKRLLTFMQRAYPTDPSRSVDFDAFHDAGRGAAGSGSDKQALLEAERKGEGWKQLGLLPAPHNVGPDGTINVPKRWDNILSEAERNMRARRGSPAKPGSPARPLPGTASVALSQPTQKAVRPKLLVCHDMAGGYLEDRFALFGGSDPDFFRIDAWAMIDTFVYFSHHLVTIPPPGWMDACHTHGVPVLVELVSNLLHLIRRLRILMMPQQGRVVWYDAVTVQGKLEWQDSLTPLNQAFFDASDALFVNYTWKPAVLSEAAARAGARCCDIYMGIDVFGRGTYGGGGMNCGMALEAVRAAGLSAALFAPGWVYECGDRASWQTRSHRFWAALRWPCVRPLVTALPLVTCFNRGAGRAQYKQGQCVSREPWYNLSAQNLQPLLDDTLDLATPCAYPDLRLSVCEEVVFCGASSLRVTGRGRSMRTLFNVLIALPEAGLHVSFTRACADPHALEVGLCLSLQRGPAPPSTTLRTTCILLLPGSEGTAQDDEVFAPLFSEVRRSPPLQSWQAEGAGRDDTMPVGPWRQYAFDLSDLGMGQQITAVAVFASPVFPTTHAASEGTTYLGEICMCTPAHRRTGYCGGV</sequence>
<keyword evidence="4" id="KW-1185">Reference proteome</keyword>
<dbReference type="Pfam" id="PF03644">
    <property type="entry name" value="Glyco_hydro_85"/>
    <property type="match status" value="2"/>
</dbReference>
<evidence type="ECO:0000259" key="2">
    <source>
        <dbReference type="SMART" id="SM00500"/>
    </source>
</evidence>
<gene>
    <name evidence="3" type="ORF">WJX72_006515</name>
</gene>
<evidence type="ECO:0000256" key="1">
    <source>
        <dbReference type="SAM" id="MobiDB-lite"/>
    </source>
</evidence>
<dbReference type="Gene3D" id="2.60.120.260">
    <property type="entry name" value="Galactose-binding domain-like"/>
    <property type="match status" value="1"/>
</dbReference>
<dbReference type="PANTHER" id="PTHR13246:SF1">
    <property type="entry name" value="CYTOSOLIC ENDO-BETA-N-ACETYLGLUCOSAMINIDASE"/>
    <property type="match status" value="1"/>
</dbReference>
<feature type="region of interest" description="Disordered" evidence="1">
    <location>
        <begin position="137"/>
        <end position="205"/>
    </location>
</feature>
<dbReference type="Pfam" id="PF08799">
    <property type="entry name" value="PRP4"/>
    <property type="match status" value="1"/>
</dbReference>
<dbReference type="InterPro" id="IPR014906">
    <property type="entry name" value="PRP4-like"/>
</dbReference>
<comment type="caution">
    <text evidence="3">The sequence shown here is derived from an EMBL/GenBank/DDBJ whole genome shotgun (WGS) entry which is preliminary data.</text>
</comment>
<dbReference type="InterPro" id="IPR032979">
    <property type="entry name" value="ENGase"/>
</dbReference>
<reference evidence="3 4" key="1">
    <citation type="journal article" date="2024" name="Nat. Commun.">
        <title>Phylogenomics reveals the evolutionary origins of lichenization in chlorophyte algae.</title>
        <authorList>
            <person name="Puginier C."/>
            <person name="Libourel C."/>
            <person name="Otte J."/>
            <person name="Skaloud P."/>
            <person name="Haon M."/>
            <person name="Grisel S."/>
            <person name="Petersen M."/>
            <person name="Berrin J.G."/>
            <person name="Delaux P.M."/>
            <person name="Dal Grande F."/>
            <person name="Keller J."/>
        </authorList>
    </citation>
    <scope>NUCLEOTIDE SEQUENCE [LARGE SCALE GENOMIC DNA]</scope>
    <source>
        <strain evidence="3 4">SAG 2043</strain>
    </source>
</reference>
<proteinExistence type="predicted"/>
<dbReference type="Gene3D" id="4.10.280.110">
    <property type="entry name" value="Pre-mRNA processing factor 4 domain"/>
    <property type="match status" value="1"/>
</dbReference>
<dbReference type="Gene3D" id="3.20.20.80">
    <property type="entry name" value="Glycosidases"/>
    <property type="match status" value="2"/>
</dbReference>
<dbReference type="SUPFAM" id="SSF158230">
    <property type="entry name" value="PRP4-like"/>
    <property type="match status" value="1"/>
</dbReference>
<dbReference type="Gene3D" id="1.20.940.10">
    <property type="entry name" value="Functional domain of the splicing factor Prp18"/>
    <property type="match status" value="1"/>
</dbReference>
<dbReference type="GO" id="GO:0005681">
    <property type="term" value="C:spliceosomal complex"/>
    <property type="evidence" value="ECO:0007669"/>
    <property type="project" value="InterPro"/>
</dbReference>
<feature type="region of interest" description="Disordered" evidence="1">
    <location>
        <begin position="449"/>
        <end position="470"/>
    </location>
</feature>
<dbReference type="GO" id="GO:0008380">
    <property type="term" value="P:RNA splicing"/>
    <property type="evidence" value="ECO:0007669"/>
    <property type="project" value="InterPro"/>
</dbReference>
<protein>
    <recommendedName>
        <fullName evidence="2">Pre-mRNA processing factor 4 (PRP4)-like domain-containing protein</fullName>
    </recommendedName>
</protein>
<dbReference type="InterPro" id="IPR036285">
    <property type="entry name" value="PRP4-like_sf"/>
</dbReference>
<dbReference type="SMART" id="SM00500">
    <property type="entry name" value="SFM"/>
    <property type="match status" value="1"/>
</dbReference>
<dbReference type="SUPFAM" id="SSF47938">
    <property type="entry name" value="Functional domain of the splicing factor Prp18"/>
    <property type="match status" value="1"/>
</dbReference>
<dbReference type="EMBL" id="JALJOR010000001">
    <property type="protein sequence ID" value="KAK9829563.1"/>
    <property type="molecule type" value="Genomic_DNA"/>
</dbReference>
<evidence type="ECO:0000313" key="3">
    <source>
        <dbReference type="EMBL" id="KAK9829563.1"/>
    </source>
</evidence>
<dbReference type="GO" id="GO:0033925">
    <property type="term" value="F:mannosyl-glycoprotein endo-beta-N-acetylglucosaminidase activity"/>
    <property type="evidence" value="ECO:0007669"/>
    <property type="project" value="UniProtKB-EC"/>
</dbReference>
<dbReference type="InterPro" id="IPR005201">
    <property type="entry name" value="TIM_ENGase"/>
</dbReference>
<dbReference type="Proteomes" id="UP001489004">
    <property type="component" value="Unassembled WGS sequence"/>
</dbReference>
<evidence type="ECO:0000313" key="4">
    <source>
        <dbReference type="Proteomes" id="UP001489004"/>
    </source>
</evidence>
<accession>A0AAW1R6Z7</accession>
<dbReference type="AlphaFoldDB" id="A0AAW1R6Z7"/>
<name>A0AAW1R6Z7_9CHLO</name>
<feature type="domain" description="Pre-mRNA processing factor 4 (PRP4)-like" evidence="2">
    <location>
        <begin position="75"/>
        <end position="125"/>
    </location>
</feature>
<dbReference type="InterPro" id="IPR004098">
    <property type="entry name" value="Prp18"/>
</dbReference>
<organism evidence="3 4">
    <name type="scientific">[Myrmecia] bisecta</name>
    <dbReference type="NCBI Taxonomy" id="41462"/>
    <lineage>
        <taxon>Eukaryota</taxon>
        <taxon>Viridiplantae</taxon>
        <taxon>Chlorophyta</taxon>
        <taxon>core chlorophytes</taxon>
        <taxon>Trebouxiophyceae</taxon>
        <taxon>Trebouxiales</taxon>
        <taxon>Trebouxiaceae</taxon>
        <taxon>Myrmecia</taxon>
    </lineage>
</organism>